<evidence type="ECO:0000256" key="12">
    <source>
        <dbReference type="ARBA" id="ARBA00022990"/>
    </source>
</evidence>
<evidence type="ECO:0000256" key="3">
    <source>
        <dbReference type="ARBA" id="ARBA00008253"/>
    </source>
</evidence>
<dbReference type="GO" id="GO:0045271">
    <property type="term" value="C:respiratory chain complex I"/>
    <property type="evidence" value="ECO:0007669"/>
    <property type="project" value="InterPro"/>
</dbReference>
<dbReference type="Proteomes" id="UP000261360">
    <property type="component" value="Unplaced"/>
</dbReference>
<keyword evidence="10" id="KW-0249">Electron transport</keyword>
<evidence type="ECO:0000256" key="6">
    <source>
        <dbReference type="ARBA" id="ARBA00022448"/>
    </source>
</evidence>
<evidence type="ECO:0000256" key="14">
    <source>
        <dbReference type="ARBA" id="ARBA00023136"/>
    </source>
</evidence>
<keyword evidence="12" id="KW-0007">Acetylation</keyword>
<evidence type="ECO:0000256" key="4">
    <source>
        <dbReference type="ARBA" id="ARBA00011533"/>
    </source>
</evidence>
<keyword evidence="9" id="KW-0999">Mitochondrion inner membrane</keyword>
<dbReference type="STRING" id="1841481.ENSSLDP00000018811"/>
<feature type="transmembrane region" description="Helical" evidence="17">
    <location>
        <begin position="72"/>
        <end position="89"/>
    </location>
</feature>
<keyword evidence="6" id="KW-0813">Transport</keyword>
<comment type="subunit">
    <text evidence="4">Complex I is composed of 45 different subunits.</text>
</comment>
<evidence type="ECO:0000256" key="16">
    <source>
        <dbReference type="ARBA" id="ARBA00032035"/>
    </source>
</evidence>
<accession>A0A3B4XQJ4</accession>
<evidence type="ECO:0000256" key="13">
    <source>
        <dbReference type="ARBA" id="ARBA00023128"/>
    </source>
</evidence>
<evidence type="ECO:0000256" key="9">
    <source>
        <dbReference type="ARBA" id="ARBA00022792"/>
    </source>
</evidence>
<keyword evidence="14 17" id="KW-0472">Membrane</keyword>
<evidence type="ECO:0000313" key="19">
    <source>
        <dbReference type="Proteomes" id="UP000261360"/>
    </source>
</evidence>
<keyword evidence="8 17" id="KW-0812">Transmembrane</keyword>
<dbReference type="Ensembl" id="ENSSLDT00000019447.1">
    <property type="protein sequence ID" value="ENSSLDP00000018811.1"/>
    <property type="gene ID" value="ENSSLDG00000014788.1"/>
</dbReference>
<reference evidence="18" key="1">
    <citation type="submission" date="2025-08" db="UniProtKB">
        <authorList>
            <consortium name="Ensembl"/>
        </authorList>
    </citation>
    <scope>IDENTIFICATION</scope>
</reference>
<evidence type="ECO:0000256" key="15">
    <source>
        <dbReference type="ARBA" id="ARBA00031425"/>
    </source>
</evidence>
<evidence type="ECO:0000256" key="7">
    <source>
        <dbReference type="ARBA" id="ARBA00022660"/>
    </source>
</evidence>
<dbReference type="AlphaFoldDB" id="A0A3B4XQJ4"/>
<evidence type="ECO:0000256" key="1">
    <source>
        <dbReference type="ARBA" id="ARBA00003195"/>
    </source>
</evidence>
<comment type="function">
    <text evidence="1">Accessory subunit of the mitochondrial membrane respiratory chain NADH dehydrogenase (Complex I), that is believed not to be involved in catalysis. Complex I functions in the transfer of electrons from NADH to the respiratory chain. The immediate electron acceptor for the enzyme is believed to be ubiquinone.</text>
</comment>
<evidence type="ECO:0000256" key="2">
    <source>
        <dbReference type="ARBA" id="ARBA00004434"/>
    </source>
</evidence>
<name>A0A3B4XQJ4_SERLL</name>
<evidence type="ECO:0000313" key="18">
    <source>
        <dbReference type="Ensembl" id="ENSSLDP00000018811.1"/>
    </source>
</evidence>
<dbReference type="PANTHER" id="PTHR15221">
    <property type="entry name" value="NADH DEHYDROGENASE [UBIQUINONE] 1 ALPHA SUBCOMPLEX SUBUNIT 3"/>
    <property type="match status" value="1"/>
</dbReference>
<reference evidence="18" key="2">
    <citation type="submission" date="2025-09" db="UniProtKB">
        <authorList>
            <consortium name="Ensembl"/>
        </authorList>
    </citation>
    <scope>IDENTIFICATION</scope>
</reference>
<dbReference type="InterPro" id="IPR026626">
    <property type="entry name" value="NDUFA3"/>
</dbReference>
<comment type="similarity">
    <text evidence="3">Belongs to the complex I NDUFA3 subunit family.</text>
</comment>
<evidence type="ECO:0000256" key="17">
    <source>
        <dbReference type="SAM" id="Phobius"/>
    </source>
</evidence>
<evidence type="ECO:0000256" key="5">
    <source>
        <dbReference type="ARBA" id="ARBA00016391"/>
    </source>
</evidence>
<evidence type="ECO:0000256" key="10">
    <source>
        <dbReference type="ARBA" id="ARBA00022982"/>
    </source>
</evidence>
<organism evidence="18 19">
    <name type="scientific">Seriola lalandi dorsalis</name>
    <dbReference type="NCBI Taxonomy" id="1841481"/>
    <lineage>
        <taxon>Eukaryota</taxon>
        <taxon>Metazoa</taxon>
        <taxon>Chordata</taxon>
        <taxon>Craniata</taxon>
        <taxon>Vertebrata</taxon>
        <taxon>Euteleostomi</taxon>
        <taxon>Actinopterygii</taxon>
        <taxon>Neopterygii</taxon>
        <taxon>Teleostei</taxon>
        <taxon>Neoteleostei</taxon>
        <taxon>Acanthomorphata</taxon>
        <taxon>Carangaria</taxon>
        <taxon>Carangiformes</taxon>
        <taxon>Carangidae</taxon>
        <taxon>Seriola</taxon>
    </lineage>
</organism>
<protein>
    <recommendedName>
        <fullName evidence="5">NADH dehydrogenase [ubiquinone] 1 alpha subcomplex subunit 3</fullName>
    </recommendedName>
    <alternativeName>
        <fullName evidence="15">Complex I-B9</fullName>
    </alternativeName>
    <alternativeName>
        <fullName evidence="16">NADH-ubiquinone oxidoreductase B9 subunit</fullName>
    </alternativeName>
</protein>
<dbReference type="PANTHER" id="PTHR15221:SF0">
    <property type="entry name" value="NADH DEHYDROGENASE [UBIQUINONE] 1 ALPHA SUBCOMPLEX SUBUNIT 3"/>
    <property type="match status" value="1"/>
</dbReference>
<evidence type="ECO:0000256" key="8">
    <source>
        <dbReference type="ARBA" id="ARBA00022692"/>
    </source>
</evidence>
<sequence>MLAELKRKATQGQLFFLTLLDKLMFMCDVRRRKNTSVSRYYISHEHPVGSTTPDNMAGIGAFLKNAWNKEPVILASCAIGVIGVAIPFISPITKYTGMINSAVPYNYPGKHCCHVTAGCLKCHISDASATTLSVPAVQTNSCTCSGNY</sequence>
<keyword evidence="19" id="KW-1185">Reference proteome</keyword>
<dbReference type="GO" id="GO:0005743">
    <property type="term" value="C:mitochondrial inner membrane"/>
    <property type="evidence" value="ECO:0007669"/>
    <property type="project" value="UniProtKB-SubCell"/>
</dbReference>
<keyword evidence="13" id="KW-0496">Mitochondrion</keyword>
<dbReference type="GeneTree" id="ENSGT00390000004322"/>
<dbReference type="Pfam" id="PF14987">
    <property type="entry name" value="NADHdh_A3"/>
    <property type="match status" value="1"/>
</dbReference>
<comment type="subcellular location">
    <subcellularLocation>
        <location evidence="2">Mitochondrion inner membrane</location>
        <topology evidence="2">Single-pass membrane protein</topology>
    </subcellularLocation>
</comment>
<keyword evidence="7" id="KW-0679">Respiratory chain</keyword>
<keyword evidence="11 17" id="KW-1133">Transmembrane helix</keyword>
<proteinExistence type="inferred from homology"/>
<evidence type="ECO:0000256" key="11">
    <source>
        <dbReference type="ARBA" id="ARBA00022989"/>
    </source>
</evidence>